<dbReference type="SUPFAM" id="SSF109604">
    <property type="entry name" value="HD-domain/PDEase-like"/>
    <property type="match status" value="1"/>
</dbReference>
<keyword evidence="10" id="KW-1185">Reference proteome</keyword>
<keyword evidence="4 8" id="KW-0067">ATP-binding</keyword>
<dbReference type="AlphaFoldDB" id="K9WJF3"/>
<dbReference type="NCBIfam" id="TIGR00211">
    <property type="entry name" value="glyS"/>
    <property type="match status" value="1"/>
</dbReference>
<dbReference type="PRINTS" id="PR01045">
    <property type="entry name" value="TRNASYNTHGB"/>
</dbReference>
<comment type="similarity">
    <text evidence="1 8">Belongs to the class-II aminoacyl-tRNA synthetase family.</text>
</comment>
<evidence type="ECO:0000256" key="7">
    <source>
        <dbReference type="ARBA" id="ARBA00047937"/>
    </source>
</evidence>
<dbReference type="InterPro" id="IPR006194">
    <property type="entry name" value="Gly-tRNA-synth_heterodimer"/>
</dbReference>
<comment type="subunit">
    <text evidence="8">Tetramer of two alpha and two beta subunits.</text>
</comment>
<dbReference type="STRING" id="1173027.Mic7113_3934"/>
<sequence length="729" mass="81250">MPTFLLEVGTEELPADFVDSAIAQWKERIPQSLKEQCLTHDEIEYYGTPRRLGVLIPGLLEQQPDREEEVKGPPAKAAFKDGKPTPAAVGFARKQGVELDTLEVRDTDKGEFVFVLKKIPGRAATEILTELIPQWIFGLEGRRFMRWGDGDLRFPRPIRWLVTLLDGEVLSLELENGSETINSDRISYGHRILHPQSITLSQATDYVESLRSASVMVEPEKRQNLIKEQVESAAQKLSGYAPIDQDLWEEVTNLVEWPTAVVGKIEQEFLSLPSEVVTTVMVTHQRYFPVFTNETEGKLLPNFITISNGDANKSDIIAAGNERVIKARLADGQYFYKTDLSLPLENYLPKLEKVTFQDELGSVRGKVERIEKIAAQIADQLAVSASERTDILRAALLCKADLVTQMVYEFPELQGIMGQKYAAASGESEAVATAIFEHYLPKGASDKLPDTLTGQVVGLADRLDSLVSIFGLGMIPTGSGDPFALRRAANAVINITWGSNLSINLHQLLQDISADFVAAYPDKSSPVESLQEFFIQRIRTLLQEGSVVYNLPNVDYDLVNAVLGENDPEYTERALKDLLDVRDRALFLQEIRNNGKLDEIYETVNRSSRLATQKGDLDTQQLDPTALIDTTLFQKTSEQAFYDAIVNLVPQTKAAQEQRNYQQLVNALAENAPTVSRFFDGDDSVLVMVAAKENPTEEELAIQRNRLNLLGLLRNHARVLADFGAIVKS</sequence>
<keyword evidence="6 8" id="KW-0030">Aminoacyl-tRNA synthetase</keyword>
<evidence type="ECO:0000256" key="5">
    <source>
        <dbReference type="ARBA" id="ARBA00022917"/>
    </source>
</evidence>
<keyword evidence="8" id="KW-0963">Cytoplasm</keyword>
<dbReference type="PROSITE" id="PS50861">
    <property type="entry name" value="AA_TRNA_LIGASE_II_GLYAB"/>
    <property type="match status" value="1"/>
</dbReference>
<dbReference type="EMBL" id="CP003630">
    <property type="protein sequence ID" value="AFZ19642.1"/>
    <property type="molecule type" value="Genomic_DNA"/>
</dbReference>
<evidence type="ECO:0000313" key="9">
    <source>
        <dbReference type="EMBL" id="AFZ19642.1"/>
    </source>
</evidence>
<evidence type="ECO:0000256" key="4">
    <source>
        <dbReference type="ARBA" id="ARBA00022840"/>
    </source>
</evidence>
<proteinExistence type="inferred from homology"/>
<keyword evidence="3 8" id="KW-0547">Nucleotide-binding</keyword>
<dbReference type="EC" id="6.1.1.14" evidence="8"/>
<protein>
    <recommendedName>
        <fullName evidence="8">Glycine--tRNA ligase beta subunit</fullName>
        <ecNumber evidence="8">6.1.1.14</ecNumber>
    </recommendedName>
    <alternativeName>
        <fullName evidence="8">Glycyl-tRNA synthetase beta subunit</fullName>
        <shortName evidence="8">GlyRS</shortName>
    </alternativeName>
</protein>
<comment type="subcellular location">
    <subcellularLocation>
        <location evidence="8">Cytoplasm</location>
    </subcellularLocation>
</comment>
<dbReference type="GO" id="GO:0005524">
    <property type="term" value="F:ATP binding"/>
    <property type="evidence" value="ECO:0007669"/>
    <property type="project" value="UniProtKB-UniRule"/>
</dbReference>
<comment type="catalytic activity">
    <reaction evidence="7 8">
        <text>tRNA(Gly) + glycine + ATP = glycyl-tRNA(Gly) + AMP + diphosphate</text>
        <dbReference type="Rhea" id="RHEA:16013"/>
        <dbReference type="Rhea" id="RHEA-COMP:9664"/>
        <dbReference type="Rhea" id="RHEA-COMP:9683"/>
        <dbReference type="ChEBI" id="CHEBI:30616"/>
        <dbReference type="ChEBI" id="CHEBI:33019"/>
        <dbReference type="ChEBI" id="CHEBI:57305"/>
        <dbReference type="ChEBI" id="CHEBI:78442"/>
        <dbReference type="ChEBI" id="CHEBI:78522"/>
        <dbReference type="ChEBI" id="CHEBI:456215"/>
        <dbReference type="EC" id="6.1.1.14"/>
    </reaction>
</comment>
<evidence type="ECO:0000313" key="10">
    <source>
        <dbReference type="Proteomes" id="UP000010471"/>
    </source>
</evidence>
<dbReference type="KEGG" id="mic:Mic7113_3934"/>
<dbReference type="GO" id="GO:0006426">
    <property type="term" value="P:glycyl-tRNA aminoacylation"/>
    <property type="evidence" value="ECO:0007669"/>
    <property type="project" value="UniProtKB-UniRule"/>
</dbReference>
<keyword evidence="2 8" id="KW-0436">Ligase</keyword>
<evidence type="ECO:0000256" key="8">
    <source>
        <dbReference type="HAMAP-Rule" id="MF_00255"/>
    </source>
</evidence>
<dbReference type="RefSeq" id="WP_015183781.1">
    <property type="nucleotide sequence ID" value="NC_019738.1"/>
</dbReference>
<dbReference type="OrthoDB" id="9775440at2"/>
<gene>
    <name evidence="8" type="primary">glyS</name>
    <name evidence="9" type="ORF">Mic7113_3934</name>
</gene>
<reference evidence="9 10" key="1">
    <citation type="submission" date="2012-06" db="EMBL/GenBank/DDBJ databases">
        <title>Finished chromosome of genome of Microcoleus sp. PCC 7113.</title>
        <authorList>
            <consortium name="US DOE Joint Genome Institute"/>
            <person name="Gugger M."/>
            <person name="Coursin T."/>
            <person name="Rippka R."/>
            <person name="Tandeau De Marsac N."/>
            <person name="Huntemann M."/>
            <person name="Wei C.-L."/>
            <person name="Han J."/>
            <person name="Detter J.C."/>
            <person name="Han C."/>
            <person name="Tapia R."/>
            <person name="Chen A."/>
            <person name="Kyrpides N."/>
            <person name="Mavromatis K."/>
            <person name="Markowitz V."/>
            <person name="Szeto E."/>
            <person name="Ivanova N."/>
            <person name="Pagani I."/>
            <person name="Pati A."/>
            <person name="Goodwin L."/>
            <person name="Nordberg H.P."/>
            <person name="Cantor M.N."/>
            <person name="Hua S.X."/>
            <person name="Woyke T."/>
            <person name="Kerfeld C.A."/>
        </authorList>
    </citation>
    <scope>NUCLEOTIDE SEQUENCE [LARGE SCALE GENOMIC DNA]</scope>
    <source>
        <strain evidence="9 10">PCC 7113</strain>
    </source>
</reference>
<evidence type="ECO:0000256" key="1">
    <source>
        <dbReference type="ARBA" id="ARBA00008226"/>
    </source>
</evidence>
<dbReference type="InterPro" id="IPR015944">
    <property type="entry name" value="Gly-tRNA-synth_bsu"/>
</dbReference>
<dbReference type="HAMAP" id="MF_00255">
    <property type="entry name" value="Gly_tRNA_synth_beta"/>
    <property type="match status" value="1"/>
</dbReference>
<accession>K9WJF3</accession>
<evidence type="ECO:0000256" key="6">
    <source>
        <dbReference type="ARBA" id="ARBA00023146"/>
    </source>
</evidence>
<dbReference type="PANTHER" id="PTHR30075:SF2">
    <property type="entry name" value="GLYCINE--TRNA LIGASE, CHLOROPLASTIC_MITOCHONDRIAL 2"/>
    <property type="match status" value="1"/>
</dbReference>
<dbReference type="PATRIC" id="fig|1173027.3.peg.4331"/>
<dbReference type="HOGENOM" id="CLU_007220_2_2_3"/>
<keyword evidence="5 8" id="KW-0648">Protein biosynthesis</keyword>
<dbReference type="eggNOG" id="COG0751">
    <property type="taxonomic scope" value="Bacteria"/>
</dbReference>
<evidence type="ECO:0000256" key="2">
    <source>
        <dbReference type="ARBA" id="ARBA00022598"/>
    </source>
</evidence>
<evidence type="ECO:0000256" key="3">
    <source>
        <dbReference type="ARBA" id="ARBA00022741"/>
    </source>
</evidence>
<name>K9WJF3_9CYAN</name>
<dbReference type="GO" id="GO:0004820">
    <property type="term" value="F:glycine-tRNA ligase activity"/>
    <property type="evidence" value="ECO:0007669"/>
    <property type="project" value="UniProtKB-UniRule"/>
</dbReference>
<dbReference type="Pfam" id="PF02092">
    <property type="entry name" value="tRNA_synt_2f"/>
    <property type="match status" value="1"/>
</dbReference>
<dbReference type="Proteomes" id="UP000010471">
    <property type="component" value="Chromosome"/>
</dbReference>
<organism evidence="9 10">
    <name type="scientific">Allocoleopsis franciscana PCC 7113</name>
    <dbReference type="NCBI Taxonomy" id="1173027"/>
    <lineage>
        <taxon>Bacteria</taxon>
        <taxon>Bacillati</taxon>
        <taxon>Cyanobacteriota</taxon>
        <taxon>Cyanophyceae</taxon>
        <taxon>Coleofasciculales</taxon>
        <taxon>Coleofasciculaceae</taxon>
        <taxon>Allocoleopsis</taxon>
        <taxon>Allocoleopsis franciscana</taxon>
    </lineage>
</organism>
<dbReference type="PANTHER" id="PTHR30075">
    <property type="entry name" value="GLYCYL-TRNA SYNTHETASE"/>
    <property type="match status" value="1"/>
</dbReference>
<dbReference type="GO" id="GO:0005829">
    <property type="term" value="C:cytosol"/>
    <property type="evidence" value="ECO:0007669"/>
    <property type="project" value="TreeGrafter"/>
</dbReference>